<dbReference type="PANTHER" id="PTHR43498">
    <property type="entry name" value="FERREDOXIN:COB-COM HETERODISULFIDE REDUCTASE SUBUNIT A"/>
    <property type="match status" value="1"/>
</dbReference>
<dbReference type="AlphaFoldDB" id="A0A5K7YPR9"/>
<evidence type="ECO:0000256" key="1">
    <source>
        <dbReference type="ARBA" id="ARBA00001974"/>
    </source>
</evidence>
<dbReference type="GO" id="GO:0051539">
    <property type="term" value="F:4 iron, 4 sulfur cluster binding"/>
    <property type="evidence" value="ECO:0007669"/>
    <property type="project" value="UniProtKB-KW"/>
</dbReference>
<feature type="domain" description="4Fe-4S ferredoxin-type" evidence="9">
    <location>
        <begin position="861"/>
        <end position="890"/>
    </location>
</feature>
<evidence type="ECO:0000256" key="5">
    <source>
        <dbReference type="ARBA" id="ARBA00022827"/>
    </source>
</evidence>
<dbReference type="PROSITE" id="PS00198">
    <property type="entry name" value="4FE4S_FER_1"/>
    <property type="match status" value="3"/>
</dbReference>
<dbReference type="InterPro" id="IPR017900">
    <property type="entry name" value="4Fe4S_Fe_S_CS"/>
</dbReference>
<dbReference type="SUPFAM" id="SSF51905">
    <property type="entry name" value="FAD/NAD(P)-binding domain"/>
    <property type="match status" value="1"/>
</dbReference>
<dbReference type="Pfam" id="PF00037">
    <property type="entry name" value="Fer4"/>
    <property type="match status" value="1"/>
</dbReference>
<gene>
    <name evidence="10" type="ORF">DSCA_57120</name>
</gene>
<dbReference type="PROSITE" id="PS51379">
    <property type="entry name" value="4FE4S_FER_2"/>
    <property type="match status" value="4"/>
</dbReference>
<dbReference type="InterPro" id="IPR039650">
    <property type="entry name" value="HdrA-like"/>
</dbReference>
<feature type="domain" description="4Fe-4S ferredoxin-type" evidence="9">
    <location>
        <begin position="68"/>
        <end position="102"/>
    </location>
</feature>
<evidence type="ECO:0000256" key="4">
    <source>
        <dbReference type="ARBA" id="ARBA00022723"/>
    </source>
</evidence>
<sequence>MSEVTAITGEAGNFTVSVLQHPRYVDMDKCIACGLCAQKCPKRVDDRYNERLIKRKAIYVPYSQAVPLKYAIDAENCIYLKNGKCGACEKYCPSGAINFKDTEKTIDVRVGSVVMASGFESFDPSGLDTYGYASQPDVVTALEFERILSATGPYGGHLVRPSSKRGKKATGKPPRRIAWLQCVGSREMNRCDNGFCSSVCCMYAVKQAVMAKDHSDTPLECTIFYMDLRTQGKDFDRYCDNARNSGVRFVPARIHTVDQVPESDDLMLRYADDGGEIHTDAFDMVVLSTGLEVSKAAVELSHTLGVELDTDRFIRSSCFHPVATSVPGIYACGVSTGPKDIPQSVMEASAAACAATENLSDGRNTLTRTVEIPAQRDVSREAPRIGVFVCNCGINIGGIVRVPEVADYARTLPGVEYVEENLFTCSQDTQDKMTAVIRDKHLNRVVVAACTPRTHEELFQETLVNAGLNKYLIEMANIRNQDSWVHADDPDAATEKACDLVRMAVAKAFLAGPLQQTDLPVTPAAMVVGGGVAGLTAALSLARQGYPVHLVEKAAVLGGNARRLVRSFQGEDVAGFLIDLIDEVESEPRITVHLETSVSDVDGFVGNFNSTLSDGKTETTIRHGVAVLATGARESQPSEYLYGQHPAVVTHLEMDDLFRQNDLRIKRAGDVVFIQCVGSRNEARPYCSKVCCTHSIQNALELKKRNPDTNVYILYRDIRTYGKREYLYKEARRQGVLFFRYDPDHPPVVTPADKRVAVSFTDPVLGRPVRVDADLLCLATAIEARDNTGLAQSFKVSADADGWLMEAHQKLRPVEFATEGVFLCGMGHYPKPLEESIAQAQAAAAKALTVLSRDHIMVGGIVSHIDPELCSGCLGCINVCPYNAITYNAEKGVAEVNQALCKGCGACAAACPSEAPVLLGFSNRQLYAQIKSAMCA</sequence>
<dbReference type="SUPFAM" id="SSF54862">
    <property type="entry name" value="4Fe-4S ferredoxins"/>
    <property type="match status" value="2"/>
</dbReference>
<dbReference type="InterPro" id="IPR036188">
    <property type="entry name" value="FAD/NAD-bd_sf"/>
</dbReference>
<keyword evidence="3" id="KW-0004">4Fe-4S</keyword>
<comment type="cofactor">
    <cofactor evidence="1">
        <name>FAD</name>
        <dbReference type="ChEBI" id="CHEBI:57692"/>
    </cofactor>
</comment>
<evidence type="ECO:0000313" key="10">
    <source>
        <dbReference type="EMBL" id="BBO71782.1"/>
    </source>
</evidence>
<evidence type="ECO:0000256" key="6">
    <source>
        <dbReference type="ARBA" id="ARBA00023002"/>
    </source>
</evidence>
<evidence type="ECO:0000256" key="7">
    <source>
        <dbReference type="ARBA" id="ARBA00023004"/>
    </source>
</evidence>
<dbReference type="Pfam" id="PF13237">
    <property type="entry name" value="Fer4_10"/>
    <property type="match status" value="1"/>
</dbReference>
<accession>A0A5K7YPR9</accession>
<feature type="domain" description="4Fe-4S ferredoxin-type" evidence="9">
    <location>
        <begin position="21"/>
        <end position="50"/>
    </location>
</feature>
<evidence type="ECO:0000256" key="2">
    <source>
        <dbReference type="ARBA" id="ARBA00006561"/>
    </source>
</evidence>
<name>A0A5K7YPR9_9BACT</name>
<dbReference type="Gene3D" id="3.50.50.60">
    <property type="entry name" value="FAD/NAD(P)-binding domain"/>
    <property type="match status" value="2"/>
</dbReference>
<evidence type="ECO:0000259" key="9">
    <source>
        <dbReference type="PROSITE" id="PS51379"/>
    </source>
</evidence>
<keyword evidence="7" id="KW-0408">Iron</keyword>
<dbReference type="Pfam" id="PF07992">
    <property type="entry name" value="Pyr_redox_2"/>
    <property type="match status" value="1"/>
</dbReference>
<dbReference type="InterPro" id="IPR023753">
    <property type="entry name" value="FAD/NAD-binding_dom"/>
</dbReference>
<dbReference type="PANTHER" id="PTHR43498:SF1">
    <property type="entry name" value="COB--COM HETERODISULFIDE REDUCTASE IRON-SULFUR SUBUNIT A"/>
    <property type="match status" value="1"/>
</dbReference>
<keyword evidence="8" id="KW-0411">Iron-sulfur</keyword>
<dbReference type="GO" id="GO:0016491">
    <property type="term" value="F:oxidoreductase activity"/>
    <property type="evidence" value="ECO:0007669"/>
    <property type="project" value="UniProtKB-KW"/>
</dbReference>
<keyword evidence="11" id="KW-1185">Reference proteome</keyword>
<keyword evidence="5" id="KW-0285">Flavoprotein</keyword>
<protein>
    <recommendedName>
        <fullName evidence="9">4Fe-4S ferredoxin-type domain-containing protein</fullName>
    </recommendedName>
</protein>
<keyword evidence="6" id="KW-0560">Oxidoreductase</keyword>
<dbReference type="Proteomes" id="UP000427906">
    <property type="component" value="Chromosome"/>
</dbReference>
<feature type="domain" description="4Fe-4S ferredoxin-type" evidence="9">
    <location>
        <begin position="892"/>
        <end position="921"/>
    </location>
</feature>
<dbReference type="Gene3D" id="3.30.70.3270">
    <property type="match status" value="1"/>
</dbReference>
<proteinExistence type="inferred from homology"/>
<reference evidence="10 11" key="1">
    <citation type="submission" date="2019-11" db="EMBL/GenBank/DDBJ databases">
        <title>Comparative genomics of hydrocarbon-degrading Desulfosarcina strains.</title>
        <authorList>
            <person name="Watanabe M."/>
            <person name="Kojima H."/>
            <person name="Fukui M."/>
        </authorList>
    </citation>
    <scope>NUCLEOTIDE SEQUENCE [LARGE SCALE GENOMIC DNA]</scope>
    <source>
        <strain evidence="10 11">PL12</strain>
    </source>
</reference>
<organism evidence="10 11">
    <name type="scientific">Desulfosarcina alkanivorans</name>
    <dbReference type="NCBI Taxonomy" id="571177"/>
    <lineage>
        <taxon>Bacteria</taxon>
        <taxon>Pseudomonadati</taxon>
        <taxon>Thermodesulfobacteriota</taxon>
        <taxon>Desulfobacteria</taxon>
        <taxon>Desulfobacterales</taxon>
        <taxon>Desulfosarcinaceae</taxon>
        <taxon>Desulfosarcina</taxon>
    </lineage>
</organism>
<keyword evidence="4" id="KW-0479">Metal-binding</keyword>
<evidence type="ECO:0000313" key="11">
    <source>
        <dbReference type="Proteomes" id="UP000427906"/>
    </source>
</evidence>
<dbReference type="GO" id="GO:0046872">
    <property type="term" value="F:metal ion binding"/>
    <property type="evidence" value="ECO:0007669"/>
    <property type="project" value="UniProtKB-KW"/>
</dbReference>
<dbReference type="InterPro" id="IPR017896">
    <property type="entry name" value="4Fe4S_Fe-S-bd"/>
</dbReference>
<dbReference type="Gene3D" id="3.30.70.20">
    <property type="match status" value="2"/>
</dbReference>
<dbReference type="EMBL" id="AP021874">
    <property type="protein sequence ID" value="BBO71782.1"/>
    <property type="molecule type" value="Genomic_DNA"/>
</dbReference>
<comment type="similarity">
    <text evidence="2">Belongs to the HdrA family.</text>
</comment>
<dbReference type="SUPFAM" id="SSF51971">
    <property type="entry name" value="Nucleotide-binding domain"/>
    <property type="match status" value="1"/>
</dbReference>
<evidence type="ECO:0000256" key="3">
    <source>
        <dbReference type="ARBA" id="ARBA00022485"/>
    </source>
</evidence>
<evidence type="ECO:0000256" key="8">
    <source>
        <dbReference type="ARBA" id="ARBA00023014"/>
    </source>
</evidence>
<dbReference type="KEGG" id="dalk:DSCA_57120"/>
<keyword evidence="5" id="KW-0274">FAD</keyword>